<gene>
    <name evidence="2" type="ORF">D9C73_013450</name>
</gene>
<accession>A0A4U5UYA4</accession>
<protein>
    <submittedName>
        <fullName evidence="2">Uncharacterized protein</fullName>
    </submittedName>
</protein>
<evidence type="ECO:0000256" key="1">
    <source>
        <dbReference type="SAM" id="MobiDB-lite"/>
    </source>
</evidence>
<dbReference type="EMBL" id="CM014089">
    <property type="protein sequence ID" value="TKS80317.1"/>
    <property type="molecule type" value="Genomic_DNA"/>
</dbReference>
<feature type="compositionally biased region" description="Basic and acidic residues" evidence="1">
    <location>
        <begin position="82"/>
        <end position="111"/>
    </location>
</feature>
<sequence>MLQLVAHGVGQRERERDGGGPPFLYPSIPHSQSLFVSTATASCVSLTTPPLPPHQHSTAPSPPPQPPPPPLANAVIITVLQRHRESGQEWGRRDVDGGDRKGKEMEGEENGRNGGGKGKGKGRGKQKAGRWRGINAGIEEDGGGKNPGIDKDEK</sequence>
<feature type="region of interest" description="Disordered" evidence="1">
    <location>
        <begin position="44"/>
        <end position="154"/>
    </location>
</feature>
<evidence type="ECO:0000313" key="3">
    <source>
        <dbReference type="Proteomes" id="UP000298787"/>
    </source>
</evidence>
<proteinExistence type="predicted"/>
<reference evidence="2 3" key="1">
    <citation type="submission" date="2019-01" db="EMBL/GenBank/DDBJ databases">
        <title>Genome Assembly of Collichthys lucidus.</title>
        <authorList>
            <person name="Cai M."/>
            <person name="Xiao S."/>
        </authorList>
    </citation>
    <scope>NUCLEOTIDE SEQUENCE [LARGE SCALE GENOMIC DNA]</scope>
    <source>
        <strain evidence="2">JT15FE1705JMU</strain>
        <tissue evidence="2">Muscle</tissue>
    </source>
</reference>
<dbReference type="Proteomes" id="UP000298787">
    <property type="component" value="Chromosome 12"/>
</dbReference>
<feature type="region of interest" description="Disordered" evidence="1">
    <location>
        <begin position="1"/>
        <end position="29"/>
    </location>
</feature>
<keyword evidence="3" id="KW-1185">Reference proteome</keyword>
<evidence type="ECO:0000313" key="2">
    <source>
        <dbReference type="EMBL" id="TKS80317.1"/>
    </source>
</evidence>
<name>A0A4U5UYA4_COLLU</name>
<dbReference type="AlphaFoldDB" id="A0A4U5UYA4"/>
<organism evidence="2 3">
    <name type="scientific">Collichthys lucidus</name>
    <name type="common">Big head croaker</name>
    <name type="synonym">Sciaena lucida</name>
    <dbReference type="NCBI Taxonomy" id="240159"/>
    <lineage>
        <taxon>Eukaryota</taxon>
        <taxon>Metazoa</taxon>
        <taxon>Chordata</taxon>
        <taxon>Craniata</taxon>
        <taxon>Vertebrata</taxon>
        <taxon>Euteleostomi</taxon>
        <taxon>Actinopterygii</taxon>
        <taxon>Neopterygii</taxon>
        <taxon>Teleostei</taxon>
        <taxon>Neoteleostei</taxon>
        <taxon>Acanthomorphata</taxon>
        <taxon>Eupercaria</taxon>
        <taxon>Sciaenidae</taxon>
        <taxon>Collichthys</taxon>
    </lineage>
</organism>
<feature type="compositionally biased region" description="Pro residues" evidence="1">
    <location>
        <begin position="60"/>
        <end position="71"/>
    </location>
</feature>
<feature type="compositionally biased region" description="Basic residues" evidence="1">
    <location>
        <begin position="118"/>
        <end position="130"/>
    </location>
</feature>